<evidence type="ECO:0000313" key="2">
    <source>
        <dbReference type="EMBL" id="SDM30874.1"/>
    </source>
</evidence>
<dbReference type="STRING" id="482461.SAMN05216244_2297"/>
<name>A0A1G9S634_9BACI</name>
<accession>A0A1G9S634</accession>
<reference evidence="3" key="1">
    <citation type="submission" date="2016-10" db="EMBL/GenBank/DDBJ databases">
        <authorList>
            <person name="Varghese N."/>
            <person name="Submissions S."/>
        </authorList>
    </citation>
    <scope>NUCLEOTIDE SEQUENCE [LARGE SCALE GENOMIC DNA]</scope>
    <source>
        <strain evidence="3">CGMCC 1.6199</strain>
    </source>
</reference>
<keyword evidence="1" id="KW-1133">Transmembrane helix</keyword>
<keyword evidence="1" id="KW-0812">Transmembrane</keyword>
<feature type="transmembrane region" description="Helical" evidence="1">
    <location>
        <begin position="12"/>
        <end position="31"/>
    </location>
</feature>
<evidence type="ECO:0000313" key="3">
    <source>
        <dbReference type="Proteomes" id="UP000182347"/>
    </source>
</evidence>
<dbReference type="EMBL" id="FNHF01000002">
    <property type="protein sequence ID" value="SDM30874.1"/>
    <property type="molecule type" value="Genomic_DNA"/>
</dbReference>
<keyword evidence="1" id="KW-0472">Membrane</keyword>
<protein>
    <submittedName>
        <fullName evidence="2">Uncharacterized protein</fullName>
    </submittedName>
</protein>
<dbReference type="Proteomes" id="UP000182347">
    <property type="component" value="Unassembled WGS sequence"/>
</dbReference>
<keyword evidence="3" id="KW-1185">Reference proteome</keyword>
<sequence length="64" mass="7240">MDSTEGFWKFQVGYNILILLVAVGITINYAWHDFHVSYLIVGLAILLGSGWRLYRLLKHATSAS</sequence>
<organism evidence="2 3">
    <name type="scientific">Sediminibacillus halophilus</name>
    <dbReference type="NCBI Taxonomy" id="482461"/>
    <lineage>
        <taxon>Bacteria</taxon>
        <taxon>Bacillati</taxon>
        <taxon>Bacillota</taxon>
        <taxon>Bacilli</taxon>
        <taxon>Bacillales</taxon>
        <taxon>Bacillaceae</taxon>
        <taxon>Sediminibacillus</taxon>
    </lineage>
</organism>
<dbReference type="OrthoDB" id="2972922at2"/>
<feature type="transmembrane region" description="Helical" evidence="1">
    <location>
        <begin position="37"/>
        <end position="54"/>
    </location>
</feature>
<evidence type="ECO:0000256" key="1">
    <source>
        <dbReference type="SAM" id="Phobius"/>
    </source>
</evidence>
<gene>
    <name evidence="2" type="ORF">SAMN05216244_2297</name>
</gene>
<proteinExistence type="predicted"/>
<dbReference type="AlphaFoldDB" id="A0A1G9S634"/>
<dbReference type="RefSeq" id="WP_074598951.1">
    <property type="nucleotide sequence ID" value="NZ_FNHF01000002.1"/>
</dbReference>